<evidence type="ECO:0000313" key="3">
    <source>
        <dbReference type="Proteomes" id="UP000036367"/>
    </source>
</evidence>
<name>A0A0J1BJR3_RHOIS</name>
<proteinExistence type="predicted"/>
<dbReference type="PATRIC" id="fig|595434.4.peg.1066"/>
<evidence type="ECO:0000313" key="2">
    <source>
        <dbReference type="EMBL" id="KLU06796.1"/>
    </source>
</evidence>
<comment type="caution">
    <text evidence="2">The sequence shown here is derived from an EMBL/GenBank/DDBJ whole genome shotgun (WGS) entry which is preliminary data.</text>
</comment>
<organism evidence="2 3">
    <name type="scientific">Rhodopirellula islandica</name>
    <dbReference type="NCBI Taxonomy" id="595434"/>
    <lineage>
        <taxon>Bacteria</taxon>
        <taxon>Pseudomonadati</taxon>
        <taxon>Planctomycetota</taxon>
        <taxon>Planctomycetia</taxon>
        <taxon>Pirellulales</taxon>
        <taxon>Pirellulaceae</taxon>
        <taxon>Rhodopirellula</taxon>
    </lineage>
</organism>
<accession>A0A0J1BJR3</accession>
<sequence length="49" mass="5276">MLHSRSNPSPSSRLSEFVSQMQRSAGGHWSTVAGDEPDAIAFRLTQSTG</sequence>
<feature type="region of interest" description="Disordered" evidence="1">
    <location>
        <begin position="1"/>
        <end position="36"/>
    </location>
</feature>
<protein>
    <submittedName>
        <fullName evidence="2">Uncharacterized protein</fullName>
    </submittedName>
</protein>
<reference evidence="2" key="1">
    <citation type="submission" date="2015-05" db="EMBL/GenBank/DDBJ databases">
        <title>Permanent draft genome of Rhodopirellula islandicus K833.</title>
        <authorList>
            <person name="Kizina J."/>
            <person name="Richter M."/>
            <person name="Glockner F.O."/>
            <person name="Harder J."/>
        </authorList>
    </citation>
    <scope>NUCLEOTIDE SEQUENCE [LARGE SCALE GENOMIC DNA]</scope>
    <source>
        <strain evidence="2">K833</strain>
    </source>
</reference>
<keyword evidence="3" id="KW-1185">Reference proteome</keyword>
<dbReference type="EMBL" id="LECT01000010">
    <property type="protein sequence ID" value="KLU06796.1"/>
    <property type="molecule type" value="Genomic_DNA"/>
</dbReference>
<dbReference type="Proteomes" id="UP000036367">
    <property type="component" value="Unassembled WGS sequence"/>
</dbReference>
<dbReference type="STRING" id="595434.RISK_001110"/>
<dbReference type="AlphaFoldDB" id="A0A0J1BJR3"/>
<feature type="compositionally biased region" description="Low complexity" evidence="1">
    <location>
        <begin position="1"/>
        <end position="15"/>
    </location>
</feature>
<evidence type="ECO:0000256" key="1">
    <source>
        <dbReference type="SAM" id="MobiDB-lite"/>
    </source>
</evidence>
<gene>
    <name evidence="2" type="ORF">RISK_001110</name>
</gene>